<gene>
    <name evidence="2" type="ORF">SAMN05443432_106180</name>
</gene>
<protein>
    <submittedName>
        <fullName evidence="2">Uncharacterized protein</fullName>
    </submittedName>
</protein>
<feature type="transmembrane region" description="Helical" evidence="1">
    <location>
        <begin position="121"/>
        <end position="148"/>
    </location>
</feature>
<feature type="transmembrane region" description="Helical" evidence="1">
    <location>
        <begin position="55"/>
        <end position="73"/>
    </location>
</feature>
<feature type="transmembrane region" description="Helical" evidence="1">
    <location>
        <begin position="427"/>
        <end position="447"/>
    </location>
</feature>
<feature type="transmembrane region" description="Helical" evidence="1">
    <location>
        <begin position="239"/>
        <end position="257"/>
    </location>
</feature>
<feature type="transmembrane region" description="Helical" evidence="1">
    <location>
        <begin position="12"/>
        <end position="43"/>
    </location>
</feature>
<name>A0A1M7HWW1_9RHOB</name>
<evidence type="ECO:0000313" key="2">
    <source>
        <dbReference type="EMBL" id="SHM33061.1"/>
    </source>
</evidence>
<evidence type="ECO:0000313" key="3">
    <source>
        <dbReference type="Proteomes" id="UP000322545"/>
    </source>
</evidence>
<keyword evidence="3" id="KW-1185">Reference proteome</keyword>
<dbReference type="EMBL" id="FRCB01000006">
    <property type="protein sequence ID" value="SHM33061.1"/>
    <property type="molecule type" value="Genomic_DNA"/>
</dbReference>
<feature type="transmembrane region" description="Helical" evidence="1">
    <location>
        <begin position="308"/>
        <end position="326"/>
    </location>
</feature>
<keyword evidence="1" id="KW-1133">Transmembrane helix</keyword>
<dbReference type="Proteomes" id="UP000322545">
    <property type="component" value="Unassembled WGS sequence"/>
</dbReference>
<feature type="transmembrane region" description="Helical" evidence="1">
    <location>
        <begin position="168"/>
        <end position="192"/>
    </location>
</feature>
<organism evidence="2 3">
    <name type="scientific">Roseovarius litoreus</name>
    <dbReference type="NCBI Taxonomy" id="1155722"/>
    <lineage>
        <taxon>Bacteria</taxon>
        <taxon>Pseudomonadati</taxon>
        <taxon>Pseudomonadota</taxon>
        <taxon>Alphaproteobacteria</taxon>
        <taxon>Rhodobacterales</taxon>
        <taxon>Roseobacteraceae</taxon>
        <taxon>Roseovarius</taxon>
    </lineage>
</organism>
<evidence type="ECO:0000256" key="1">
    <source>
        <dbReference type="SAM" id="Phobius"/>
    </source>
</evidence>
<feature type="transmembrane region" description="Helical" evidence="1">
    <location>
        <begin position="380"/>
        <end position="407"/>
    </location>
</feature>
<feature type="transmembrane region" description="Helical" evidence="1">
    <location>
        <begin position="338"/>
        <end position="360"/>
    </location>
</feature>
<keyword evidence="1" id="KW-0812">Transmembrane</keyword>
<accession>A0A1M7HWW1</accession>
<feature type="transmembrane region" description="Helical" evidence="1">
    <location>
        <begin position="269"/>
        <end position="288"/>
    </location>
</feature>
<feature type="transmembrane region" description="Helical" evidence="1">
    <location>
        <begin position="199"/>
        <end position="217"/>
    </location>
</feature>
<feature type="transmembrane region" description="Helical" evidence="1">
    <location>
        <begin position="79"/>
        <end position="100"/>
    </location>
</feature>
<proteinExistence type="predicted"/>
<keyword evidence="1" id="KW-0472">Membrane</keyword>
<sequence>MAHPSKARLNTLLAFFLLGAGAVSIMHPVPESTVVCALIALAVLNHRRLNRPARIIGSIVTVLFFLVWITGWLEASDAMSRVTFLGAFLIALGMLSRAASRAPDIRSAATVVASRPRGTRYLFVTFGTHIFAIFLNFGAASLMATLLAQSRETLARQNAIEDLTLAMLRGFAAMPMWSPLALSTIITLSILPEVDYFQILPFGIAAGLIYVTAGYLLSKSAPAQTDLARALPPLHEKKVLARVVLRVALLVTVAFGLNQLAGLSMPESVLVAVLGFSLSWWALQTWAGSAPGLPEELAVTAETGVNEIVIVSGAGFLGAIIAKAIASFDGALSAPPDIVIPALIALVPVGMVIGGLWAINPIVSASILLGVLHPLVPEAALIWLALAAIIGWGITAASSPFTANVLITSRVMGLEAGPLVRSGNIKLTCLALLATGLFCAIAAFISLQR</sequence>
<dbReference type="AlphaFoldDB" id="A0A1M7HWW1"/>
<reference evidence="2 3" key="1">
    <citation type="submission" date="2016-11" db="EMBL/GenBank/DDBJ databases">
        <authorList>
            <person name="Varghese N."/>
            <person name="Submissions S."/>
        </authorList>
    </citation>
    <scope>NUCLEOTIDE SEQUENCE [LARGE SCALE GENOMIC DNA]</scope>
    <source>
        <strain evidence="2 3">DSM 28249</strain>
    </source>
</reference>